<feature type="region of interest" description="Disordered" evidence="1">
    <location>
        <begin position="754"/>
        <end position="857"/>
    </location>
</feature>
<dbReference type="EMBL" id="KN847321">
    <property type="protein sequence ID" value="KIW52495.1"/>
    <property type="molecule type" value="Genomic_DNA"/>
</dbReference>
<feature type="compositionally biased region" description="Polar residues" evidence="1">
    <location>
        <begin position="56"/>
        <end position="70"/>
    </location>
</feature>
<feature type="region of interest" description="Disordered" evidence="1">
    <location>
        <begin position="418"/>
        <end position="474"/>
    </location>
</feature>
<feature type="compositionally biased region" description="Basic and acidic residues" evidence="1">
    <location>
        <begin position="186"/>
        <end position="203"/>
    </location>
</feature>
<dbReference type="RefSeq" id="XP_013313079.1">
    <property type="nucleotide sequence ID" value="XM_013457625.1"/>
</dbReference>
<feature type="compositionally biased region" description="Polar residues" evidence="1">
    <location>
        <begin position="111"/>
        <end position="122"/>
    </location>
</feature>
<evidence type="ECO:0000256" key="1">
    <source>
        <dbReference type="SAM" id="MobiDB-lite"/>
    </source>
</evidence>
<organism evidence="2 3">
    <name type="scientific">Exophiala xenobiotica</name>
    <dbReference type="NCBI Taxonomy" id="348802"/>
    <lineage>
        <taxon>Eukaryota</taxon>
        <taxon>Fungi</taxon>
        <taxon>Dikarya</taxon>
        <taxon>Ascomycota</taxon>
        <taxon>Pezizomycotina</taxon>
        <taxon>Eurotiomycetes</taxon>
        <taxon>Chaetothyriomycetidae</taxon>
        <taxon>Chaetothyriales</taxon>
        <taxon>Herpotrichiellaceae</taxon>
        <taxon>Exophiala</taxon>
    </lineage>
</organism>
<dbReference type="HOGENOM" id="CLU_354126_0_0_1"/>
<keyword evidence="3" id="KW-1185">Reference proteome</keyword>
<feature type="compositionally biased region" description="Polar residues" evidence="1">
    <location>
        <begin position="627"/>
        <end position="639"/>
    </location>
</feature>
<proteinExistence type="predicted"/>
<feature type="compositionally biased region" description="Low complexity" evidence="1">
    <location>
        <begin position="827"/>
        <end position="840"/>
    </location>
</feature>
<feature type="region of interest" description="Disordered" evidence="1">
    <location>
        <begin position="15"/>
        <end position="352"/>
    </location>
</feature>
<dbReference type="AlphaFoldDB" id="A0A0D2ECW8"/>
<evidence type="ECO:0000313" key="3">
    <source>
        <dbReference type="Proteomes" id="UP000054342"/>
    </source>
</evidence>
<feature type="compositionally biased region" description="Basic and acidic residues" evidence="1">
    <location>
        <begin position="99"/>
        <end position="110"/>
    </location>
</feature>
<feature type="compositionally biased region" description="Polar residues" evidence="1">
    <location>
        <begin position="163"/>
        <end position="183"/>
    </location>
</feature>
<sequence>MPGKYSHSVVLAGYSSRGIISLPNDQRLESLKSPSTLQPADGAAPPVPIRAKERPISTTSTKPASPQSAARHSKRRSRNPFEYESPTGFNHVSGQVGRKVNDHRSEEKSRTATPVSNGQDSQPRPPVVKVQIPRPPKYRLSGFDPYADDADFVPWRGWRSRPSENNEAQGANTSKPVQRTIPSNAHKYEPRLEVKEWRHDLARKSPGVRTRTRDRSEPLLSVQQFLNLSPPLNPSDSLAERKGSQSPHPSRNHRASLLPPFRPQSKPRSPQKMDSVPVFDRSAVQPKPTRPPPQTMNSNDSFNRGDTSFIDSSDDEDDEENPAQDVPPKHKATRRTLSVSSARKDNKVRNGAAVDLTEELPELPGDPVPQVSNVADTALRLESTSQKRRSNRFSMYGYNSDDSDDLPLQRHSPLLRIRSNGPSLRHTGDLRRSLPEVPDEHQMSPLPPTLARSPESMTRGTTASTMDREPDFSGFSDRNGFEDYLNSTSAVGQVHAHGPRYYRAIDDDITRKETRPSMSHAAPGSSLDNGRRPSRSSIGDVSALPIPVTSALSHRRPSASSARDVQQQQQTLASPASQDAKPGLQGGRALSRTEDLGQNLAQGQVHPTPRFGTPSIVRDSEEKARLNVQNLSRSNTPLPTTERGRSSPQTFLQHQRQRLRSSSEVARSRKNAGTPEPTRKARPTPTTPRAEENWQRPGIGIKTTSLATDFGEEGWGRMSIEPAGLHGSVVPQAAMLDAAAPPATMYADVFDHEHRAKTDKDKEQAEHEDEDGDGDGSEDEDAALPPPDISRRRQLGNDQGARPNASRSTSRVGRNGDQGIDRLESMLQEQELTQTTQTQTQKKRARARSVFGRFLRR</sequence>
<dbReference type="OrthoDB" id="4151037at2759"/>
<name>A0A0D2ECW8_9EURO</name>
<feature type="compositionally biased region" description="Polar residues" evidence="1">
    <location>
        <begin position="455"/>
        <end position="465"/>
    </location>
</feature>
<evidence type="ECO:0000313" key="2">
    <source>
        <dbReference type="EMBL" id="KIW52495.1"/>
    </source>
</evidence>
<feature type="compositionally biased region" description="Polar residues" evidence="1">
    <location>
        <begin position="295"/>
        <end position="310"/>
    </location>
</feature>
<feature type="region of interest" description="Disordered" evidence="1">
    <location>
        <begin position="627"/>
        <end position="697"/>
    </location>
</feature>
<feature type="compositionally biased region" description="Basic and acidic residues" evidence="1">
    <location>
        <begin position="754"/>
        <end position="765"/>
    </location>
</feature>
<feature type="region of interest" description="Disordered" evidence="1">
    <location>
        <begin position="513"/>
        <end position="589"/>
    </location>
</feature>
<feature type="region of interest" description="Disordered" evidence="1">
    <location>
        <begin position="379"/>
        <end position="406"/>
    </location>
</feature>
<reference evidence="2 3" key="1">
    <citation type="submission" date="2015-01" db="EMBL/GenBank/DDBJ databases">
        <title>The Genome Sequence of Exophiala xenobiotica CBS118157.</title>
        <authorList>
            <consortium name="The Broad Institute Genomics Platform"/>
            <person name="Cuomo C."/>
            <person name="de Hoog S."/>
            <person name="Gorbushina A."/>
            <person name="Stielow B."/>
            <person name="Teixiera M."/>
            <person name="Abouelleil A."/>
            <person name="Chapman S.B."/>
            <person name="Priest M."/>
            <person name="Young S.K."/>
            <person name="Wortman J."/>
            <person name="Nusbaum C."/>
            <person name="Birren B."/>
        </authorList>
    </citation>
    <scope>NUCLEOTIDE SEQUENCE [LARGE SCALE GENOMIC DNA]</scope>
    <source>
        <strain evidence="2 3">CBS 118157</strain>
    </source>
</reference>
<dbReference type="Proteomes" id="UP000054342">
    <property type="component" value="Unassembled WGS sequence"/>
</dbReference>
<dbReference type="GeneID" id="25330035"/>
<feature type="compositionally biased region" description="Acidic residues" evidence="1">
    <location>
        <begin position="766"/>
        <end position="782"/>
    </location>
</feature>
<feature type="compositionally biased region" description="Polar residues" evidence="1">
    <location>
        <begin position="646"/>
        <end position="665"/>
    </location>
</feature>
<feature type="compositionally biased region" description="Basic and acidic residues" evidence="1">
    <location>
        <begin position="426"/>
        <end position="442"/>
    </location>
</feature>
<protein>
    <submittedName>
        <fullName evidence="2">Uncharacterized protein</fullName>
    </submittedName>
</protein>
<feature type="compositionally biased region" description="Polar residues" evidence="1">
    <location>
        <begin position="558"/>
        <end position="577"/>
    </location>
</feature>
<gene>
    <name evidence="2" type="ORF">PV05_08127</name>
</gene>
<accession>A0A0D2ECW8</accession>
<feature type="compositionally biased region" description="Acidic residues" evidence="1">
    <location>
        <begin position="312"/>
        <end position="322"/>
    </location>
</feature>